<evidence type="ECO:0000313" key="2">
    <source>
        <dbReference type="Proteomes" id="UP001163798"/>
    </source>
</evidence>
<evidence type="ECO:0000313" key="1">
    <source>
        <dbReference type="EMBL" id="KAJ3779892.1"/>
    </source>
</evidence>
<comment type="caution">
    <text evidence="1">The sequence shown here is derived from an EMBL/GenBank/DDBJ whole genome shotgun (WGS) entry which is preliminary data.</text>
</comment>
<gene>
    <name evidence="1" type="ORF">GGU10DRAFT_381568</name>
</gene>
<proteinExistence type="predicted"/>
<dbReference type="Proteomes" id="UP001163798">
    <property type="component" value="Unassembled WGS sequence"/>
</dbReference>
<dbReference type="EMBL" id="MU794093">
    <property type="protein sequence ID" value="KAJ3779892.1"/>
    <property type="molecule type" value="Genomic_DNA"/>
</dbReference>
<name>A0AA38KSY8_9AGAR</name>
<keyword evidence="2" id="KW-1185">Reference proteome</keyword>
<reference evidence="1" key="1">
    <citation type="submission" date="2022-08" db="EMBL/GenBank/DDBJ databases">
        <authorList>
            <consortium name="DOE Joint Genome Institute"/>
            <person name="Min B."/>
            <person name="Riley R."/>
            <person name="Sierra-Patev S."/>
            <person name="Naranjo-Ortiz M."/>
            <person name="Looney B."/>
            <person name="Konkel Z."/>
            <person name="Slot J.C."/>
            <person name="Sakamoto Y."/>
            <person name="Steenwyk J.L."/>
            <person name="Rokas A."/>
            <person name="Carro J."/>
            <person name="Camarero S."/>
            <person name="Ferreira P."/>
            <person name="Molpeceres G."/>
            <person name="Ruiz-Duenas F.J."/>
            <person name="Serrano A."/>
            <person name="Henrissat B."/>
            <person name="Drula E."/>
            <person name="Hughes K.W."/>
            <person name="Mata J.L."/>
            <person name="Ishikawa N.K."/>
            <person name="Vargas-Isla R."/>
            <person name="Ushijima S."/>
            <person name="Smith C.A."/>
            <person name="Ahrendt S."/>
            <person name="Andreopoulos W."/>
            <person name="He G."/>
            <person name="Labutti K."/>
            <person name="Lipzen A."/>
            <person name="Ng V."/>
            <person name="Sandor L."/>
            <person name="Barry K."/>
            <person name="Martinez A.T."/>
            <person name="Xiao Y."/>
            <person name="Gibbons J.G."/>
            <person name="Terashima K."/>
            <person name="Hibbett D.S."/>
            <person name="Grigoriev I.V."/>
        </authorList>
    </citation>
    <scope>NUCLEOTIDE SEQUENCE</scope>
    <source>
        <strain evidence="1">TFB10291</strain>
    </source>
</reference>
<accession>A0AA38KSY8</accession>
<protein>
    <submittedName>
        <fullName evidence="1">Uncharacterized protein</fullName>
    </submittedName>
</protein>
<dbReference type="AlphaFoldDB" id="A0AA38KSY8"/>
<organism evidence="1 2">
    <name type="scientific">Lentinula aff. detonsa</name>
    <dbReference type="NCBI Taxonomy" id="2804958"/>
    <lineage>
        <taxon>Eukaryota</taxon>
        <taxon>Fungi</taxon>
        <taxon>Dikarya</taxon>
        <taxon>Basidiomycota</taxon>
        <taxon>Agaricomycotina</taxon>
        <taxon>Agaricomycetes</taxon>
        <taxon>Agaricomycetidae</taxon>
        <taxon>Agaricales</taxon>
        <taxon>Marasmiineae</taxon>
        <taxon>Omphalotaceae</taxon>
        <taxon>Lentinula</taxon>
    </lineage>
</organism>
<sequence length="345" mass="37182">MSEKSPPPPSPTPVQLQDLQEAKTLLRKAGWTIDGPNGTHDILSKIIESAKSNMGTIVGATSASKKREWEKVRAAGLVLKEQFTSLWEDEMVARVANAVVGKIELRVGTGGTPPLESIGVVEKVVEALDRRFESKLESLVGKATSFQFSDDSAAMQIISERIQDGLKDPIYRMMQEVNVSWKAAEEVTDRCERMMKDAREKIGEMGGKMDKLVNDVVGIEGAKNQAYENWDMVNGDLGSVVNSHGELQLNFAAALQAGAAKKAEKVASEAAGNVLRAPHAQAIREAKANSRKVVIRPSGQLSELGWLESMSERELVAAANTALGEIGVAGARNGPAEVMFVSARC</sequence>